<dbReference type="PANTHER" id="PTHR31691">
    <property type="entry name" value="ROTATIN"/>
    <property type="match status" value="1"/>
</dbReference>
<dbReference type="SUPFAM" id="SSF48371">
    <property type="entry name" value="ARM repeat"/>
    <property type="match status" value="1"/>
</dbReference>
<dbReference type="EMBL" id="LUCH01002929">
    <property type="protein sequence ID" value="KAF5400767.1"/>
    <property type="molecule type" value="Genomic_DNA"/>
</dbReference>
<dbReference type="InterPro" id="IPR029249">
    <property type="entry name" value="Rotatin_N"/>
</dbReference>
<dbReference type="GO" id="GO:0007099">
    <property type="term" value="P:centriole replication"/>
    <property type="evidence" value="ECO:0007669"/>
    <property type="project" value="TreeGrafter"/>
</dbReference>
<organism evidence="3 4">
    <name type="scientific">Paragonimus heterotremus</name>
    <dbReference type="NCBI Taxonomy" id="100268"/>
    <lineage>
        <taxon>Eukaryota</taxon>
        <taxon>Metazoa</taxon>
        <taxon>Spiralia</taxon>
        <taxon>Lophotrochozoa</taxon>
        <taxon>Platyhelminthes</taxon>
        <taxon>Trematoda</taxon>
        <taxon>Digenea</taxon>
        <taxon>Plagiorchiida</taxon>
        <taxon>Troglotremata</taxon>
        <taxon>Troglotrematidae</taxon>
        <taxon>Paragonimus</taxon>
    </lineage>
</organism>
<feature type="region of interest" description="Disordered" evidence="1">
    <location>
        <begin position="1766"/>
        <end position="1829"/>
    </location>
</feature>
<protein>
    <recommendedName>
        <fullName evidence="2">Rotatin N-terminal domain-containing protein</fullName>
    </recommendedName>
</protein>
<feature type="compositionally biased region" description="Low complexity" evidence="1">
    <location>
        <begin position="1766"/>
        <end position="1796"/>
    </location>
</feature>
<dbReference type="PANTHER" id="PTHR31691:SF1">
    <property type="entry name" value="ROTATIN"/>
    <property type="match status" value="1"/>
</dbReference>
<evidence type="ECO:0000256" key="1">
    <source>
        <dbReference type="SAM" id="MobiDB-lite"/>
    </source>
</evidence>
<keyword evidence="4" id="KW-1185">Reference proteome</keyword>
<sequence>MAVESSDNCNLQTLIDKLDHSIDEIKCRALTNIASKIHRELFTPDALTAPILVKKLLDWLEKHPLQNTHDVLRILMVLIKKEQVRQKLVFAGGLSILTRVRNQLPSEELRGVIDEIFGCISEGDINGNGFVNPSVCQNPQHSCGYFNFSGSSILTSSSALSSSQGCNRGLQPNSSAFESSQPWSQSNVNNCIGFGKTPQSSTSTTSTRTKHQVLTFPKVCLTRTDTDVLYASINSMKSADTEVTLAGVTFFQDVILEDFPAEIFIQRPQFIEVLFGLLASCRHQLMFATVDALICLVEKLINRVYFHLDPNNYSSFDGSSNFANSEFSSTNLSGNQLLSTEVPRVSIVNPVADPSTIVGVGHGHPSHRSILDPHSGELRIPLKAYDRSGGFTLPEFGMEVVRIIGCLLRQLVETHLQSTSKSTSGGNESTSHTTNLQGLRYKGEAQLLRLVRLAIRLILTSMLPVELTKSAERPQCQPGTASHGFNWLLSCGPPKEDAISACELPRNFVTSLEPWGPLLDLLASPWSQVASHETGLCTDWSASDLTARIATASVPNEYERHIYLAVLSTLFHFISFLFTPTTALSVLPTELRNAFSLALLETRLIHNVSDGLVDDLLYHHGLPAYVLLFNTGIYTTWQLLIRLERSMISLVTFITEWEDFDDSGDLKKISLSTLNLAMQGVDSLSILGSNRFASEFVRFLNELSIRNLLSSPASMWQSQLVLMRLLSHSLPTVRKAAYSSLVAIVRHATDPNVIADPSQPPNGLSFLLHEEVLCECIEFGLRDDLPEIQSLSEQLLACLFNSYEFIPESSWRTLYRLCMDPISGSISSFRSRPLSILLGSHASFTSANAHAPSFGQIALDWCLGCMSPTGRCPPLQTNGFRSSEFFEANHNIGAFHSCCRLLMHPCAEVRVSGATVVARFFHQFLSCQLSHSDRQVEGCSSGASDVRQVTEVSTVKNHSERANTKETRQTSTPVDSTTFEAALIQDLTDCLIGPQGSSSADIRSGILPLLDHSDNMCSDSSAVEKVDGLLRVMQLFADPHADLGVRRAAGEQILIMIKHAAALNTWLENGGLVHACQWISDMTRKSVASSAERTSSPECFVSIQTSPDSPTCCVLLPLHVRLLRFGAIWSSLVRDQLASDGDFLCTVLYVLIKQSNSGAMHRDLVDLIALCLFSSVIQTSTESPVCLPTGVCEGYLLPFTCPTYSLRSQWREVPGRDNDIVQPSLPFQPLLDLLSDSSADSLAVRRLQTLVRRNFRYSWSIACHRSPHAFVHHCLTMVGAWPDTEGGGIDTDLIDRCFRHSRDYTPYLSQLSLSCTDLSLFLLDHPEASLLLTLSSIQKATSHKTVAQALSTFLRSIEAHYYANSRSSVNFGPWDADRYHSWRWWLFAQLDRFLSVLPACSADFNLLTALVDTIEHLCEWLISVFTDASSPLVYCLLQPHVGIGETDSQRLAASKRRLIHQQLPRLLYGLTQQMANLVASSDCFRQFWFHPAGQTSCTPGSPRDRRPCVPSVADFFELCLQWAYRTMSEFASAPFADLVRLRLVLGVMCNLTCRTLWNSDLDQHWVVELLLVSTRVLSQFDAGREEASESFMGLGSLQLLLSVINQLVHHIGTRTTDLSSWILSMPRTVGTTSSAGLDCLSTWTGADWLLRCTVYRSVEVRAITLCILSRICLMPDWARVFTSFQPSAETRTLLASRGRKLPPSGGRFWAIAISVLLDRCDACLCVVQALHLLTNLTTLPIHPRDSGIFLPPDHNVDDRHLVGSASLPSTQQTSSSESPAVTNSGAAFQQPPAAAPTEDETEVNTDSSTAEPSGLLPAGDRPTLVGHVDSDGSSVVDIRDLFNSDLETSELRENLAELLAYLRPWFNELFQPTYAALAEPQEGVESDTRCDQPWLIHTSSIPRDTLLPCCFDASSGIYLLGLPALQQLLIGQQMFSVFQHLLALYLPQPMLDPSRWNRLISVTSTGSTITSTEATNHAHPEEAQVTEMTAGVDIPLFNDRSAEPVNVGGIHSSTATSTDFTSRFCTPPFVSSVCELFTNLMYYLPKFVTSELSRLRINSMLMNIVDPNILEALFESNSTITVDIPMPQEVSSSHSPWFHIAAQLVSAFAMCLRVLRCQAAMHESFRLQLSSDARFLARLIRSLKHTDFVDLLAPFWRELFALLTCLLLSPPSSAENSETNDLRLRLIVQPLSSYTQALITIILYMLDHAEAGVSKSHGELRSENTAVLCKHARSALYFMTVVLSHHRPISANPVVNRLDSQDDHAMKTSVDTLTRRLMALATKNLDNVASGQSRWSRQPFGLSVSPKLPVYVANYRRTLLATLRTLLGVSRSAKAIALQVGFLEELLFNVQLLQAKLELCCMSATGQPASSSTLVCTSFAKGSNADRRQQAAMTWTTLSDELVAHFEILHNLIYMFPDAKKHAVESGLPQLSQCLWPLALQDNRILHALLSLLTNFTADYPLASTALASTTHIGRSHPLHYLLSATDRTNSPTSRSQAQPINSSVDPLGTPTVTSGQSLVQSLCRLIQPAFSRGLLVTSTTSIMLSGPGGGANRSVSGSVVPVQCDEEVVTHRFVFQLLANMMWAPEARCALLKTKLLQRFVELDIRVLCKSRRGQFVLTLWLQLVTSLSFTKDGQQLLFDQLRLPEVLNSCAMYSKNFNRETALLALRNLCTSTTLKTKLLSGDTQMLSCIRDILLHTEKGIRSVYLISLAISAIGAIIYENQKVCNISLSAIIVISLSVQYRGSRLLDAT</sequence>
<dbReference type="InterPro" id="IPR016024">
    <property type="entry name" value="ARM-type_fold"/>
</dbReference>
<name>A0A8J4TES3_9TREM</name>
<dbReference type="GO" id="GO:0010457">
    <property type="term" value="P:centriole-centriole cohesion"/>
    <property type="evidence" value="ECO:0007669"/>
    <property type="project" value="TreeGrafter"/>
</dbReference>
<evidence type="ECO:0000259" key="2">
    <source>
        <dbReference type="Pfam" id="PF14726"/>
    </source>
</evidence>
<dbReference type="OrthoDB" id="428850at2759"/>
<evidence type="ECO:0000313" key="4">
    <source>
        <dbReference type="Proteomes" id="UP000748531"/>
    </source>
</evidence>
<dbReference type="Pfam" id="PF14726">
    <property type="entry name" value="RTTN_N"/>
    <property type="match status" value="1"/>
</dbReference>
<dbReference type="GO" id="GO:0005813">
    <property type="term" value="C:centrosome"/>
    <property type="evidence" value="ECO:0007669"/>
    <property type="project" value="InterPro"/>
</dbReference>
<gene>
    <name evidence="3" type="ORF">PHET_05745</name>
</gene>
<dbReference type="GO" id="GO:0032053">
    <property type="term" value="P:ciliary basal body organization"/>
    <property type="evidence" value="ECO:0007669"/>
    <property type="project" value="TreeGrafter"/>
</dbReference>
<evidence type="ECO:0000313" key="3">
    <source>
        <dbReference type="EMBL" id="KAF5400767.1"/>
    </source>
</evidence>
<feature type="domain" description="Rotatin N-terminal" evidence="2">
    <location>
        <begin position="24"/>
        <end position="116"/>
    </location>
</feature>
<reference evidence="3" key="1">
    <citation type="submission" date="2019-05" db="EMBL/GenBank/DDBJ databases">
        <title>Annotation for the trematode Paragonimus heterotremus.</title>
        <authorList>
            <person name="Choi Y.-J."/>
        </authorList>
    </citation>
    <scope>NUCLEOTIDE SEQUENCE</scope>
    <source>
        <strain evidence="3">LC</strain>
    </source>
</reference>
<dbReference type="InterPro" id="IPR030791">
    <property type="entry name" value="Rotatin"/>
</dbReference>
<dbReference type="GO" id="GO:0005814">
    <property type="term" value="C:centriole"/>
    <property type="evidence" value="ECO:0007669"/>
    <property type="project" value="TreeGrafter"/>
</dbReference>
<dbReference type="Proteomes" id="UP000748531">
    <property type="component" value="Unassembled WGS sequence"/>
</dbReference>
<accession>A0A8J4TES3</accession>
<proteinExistence type="predicted"/>
<feature type="region of interest" description="Disordered" evidence="1">
    <location>
        <begin position="2487"/>
        <end position="2507"/>
    </location>
</feature>
<dbReference type="GO" id="GO:0036064">
    <property type="term" value="C:ciliary basal body"/>
    <property type="evidence" value="ECO:0007669"/>
    <property type="project" value="InterPro"/>
</dbReference>
<comment type="caution">
    <text evidence="3">The sequence shown here is derived from an EMBL/GenBank/DDBJ whole genome shotgun (WGS) entry which is preliminary data.</text>
</comment>